<sequence>MGETDFGLADFTVVIRFRDQQTGLLTEVRRANVQKSVPDVDTALLEFEGLARRGLSTCPDADVDQVGTQLNVAGISNTEGGYVPRLELNVGVLNEGQPQDRKLRRLSAQTRPGFSGGPVFLVEKQDEWHLVGVLKGGQSFGVSPESYFTSVRELRSFVLGACAVACRDPSHGVERYDRDILGPRNESDWLRGGSTSEGYCGALRSSEMNSHPGEDVSIEDHGKLDERFFTGMRGGAAIVREAQYKFYCQLRYRSGPTFKLALTDKCPLPPNPEKLPN</sequence>
<organism evidence="1 2">
    <name type="scientific">Bradyrhizobium elkanii</name>
    <dbReference type="NCBI Taxonomy" id="29448"/>
    <lineage>
        <taxon>Bacteria</taxon>
        <taxon>Pseudomonadati</taxon>
        <taxon>Pseudomonadota</taxon>
        <taxon>Alphaproteobacteria</taxon>
        <taxon>Hyphomicrobiales</taxon>
        <taxon>Nitrobacteraceae</taxon>
        <taxon>Bradyrhizobium</taxon>
    </lineage>
</organism>
<accession>A0A8I2C2K0</accession>
<dbReference type="SUPFAM" id="SSF50494">
    <property type="entry name" value="Trypsin-like serine proteases"/>
    <property type="match status" value="1"/>
</dbReference>
<dbReference type="RefSeq" id="WP_028343744.1">
    <property type="nucleotide sequence ID" value="NZ_CP126003.1"/>
</dbReference>
<protein>
    <recommendedName>
        <fullName evidence="3">Peptidase S1 domain-containing protein</fullName>
    </recommendedName>
</protein>
<evidence type="ECO:0008006" key="3">
    <source>
        <dbReference type="Google" id="ProtNLM"/>
    </source>
</evidence>
<dbReference type="AlphaFoldDB" id="A0A8I2C2K0"/>
<reference evidence="1" key="1">
    <citation type="submission" date="2021-02" db="EMBL/GenBank/DDBJ databases">
        <title>Genomic Encyclopedia of Type Strains, Phase IV (KMG-V): Genome sequencing to study the core and pangenomes of soil and plant-associated prokaryotes.</title>
        <authorList>
            <person name="Whitman W."/>
        </authorList>
    </citation>
    <scope>NUCLEOTIDE SEQUENCE</scope>
    <source>
        <strain evidence="1">USDA 406</strain>
    </source>
</reference>
<evidence type="ECO:0000313" key="2">
    <source>
        <dbReference type="Proteomes" id="UP000673383"/>
    </source>
</evidence>
<dbReference type="Proteomes" id="UP000673383">
    <property type="component" value="Unassembled WGS sequence"/>
</dbReference>
<evidence type="ECO:0000313" key="1">
    <source>
        <dbReference type="EMBL" id="MBP1290406.1"/>
    </source>
</evidence>
<comment type="caution">
    <text evidence="1">The sequence shown here is derived from an EMBL/GenBank/DDBJ whole genome shotgun (WGS) entry which is preliminary data.</text>
</comment>
<dbReference type="InterPro" id="IPR009003">
    <property type="entry name" value="Peptidase_S1_PA"/>
</dbReference>
<gene>
    <name evidence="1" type="ORF">JOH49_000159</name>
</gene>
<proteinExistence type="predicted"/>
<dbReference type="EMBL" id="JAFICZ010000001">
    <property type="protein sequence ID" value="MBP1290406.1"/>
    <property type="molecule type" value="Genomic_DNA"/>
</dbReference>
<name>A0A8I2C2K0_BRAEL</name>